<feature type="chain" id="PRO_5035720998" description="Secreted protein" evidence="1">
    <location>
        <begin position="25"/>
        <end position="74"/>
    </location>
</feature>
<reference evidence="2" key="1">
    <citation type="submission" date="2020-06" db="EMBL/GenBank/DDBJ databases">
        <title>WGS assembly of Ceratodon purpureus strain R40.</title>
        <authorList>
            <person name="Carey S.B."/>
            <person name="Jenkins J."/>
            <person name="Shu S."/>
            <person name="Lovell J.T."/>
            <person name="Sreedasyam A."/>
            <person name="Maumus F."/>
            <person name="Tiley G.P."/>
            <person name="Fernandez-Pozo N."/>
            <person name="Barry K."/>
            <person name="Chen C."/>
            <person name="Wang M."/>
            <person name="Lipzen A."/>
            <person name="Daum C."/>
            <person name="Saski C.A."/>
            <person name="Payton A.C."/>
            <person name="Mcbreen J.C."/>
            <person name="Conrad R.E."/>
            <person name="Kollar L.M."/>
            <person name="Olsson S."/>
            <person name="Huttunen S."/>
            <person name="Landis J.B."/>
            <person name="Wickett N.J."/>
            <person name="Johnson M.G."/>
            <person name="Rensing S.A."/>
            <person name="Grimwood J."/>
            <person name="Schmutz J."/>
            <person name="Mcdaniel S.F."/>
        </authorList>
    </citation>
    <scope>NUCLEOTIDE SEQUENCE</scope>
    <source>
        <strain evidence="2">R40</strain>
    </source>
</reference>
<evidence type="ECO:0000313" key="2">
    <source>
        <dbReference type="EMBL" id="KAG0573082.1"/>
    </source>
</evidence>
<sequence length="74" mass="8331">MHGTCISLICFFTYFSLFLRSSSQQLHHLCFVCFLSKKQYCSPDELSESSGVVVALFTARCGNGHDCRGVKKFL</sequence>
<accession>A0A8T0HQ81</accession>
<gene>
    <name evidence="2" type="ORF">KC19_VG147300</name>
</gene>
<evidence type="ECO:0000313" key="3">
    <source>
        <dbReference type="Proteomes" id="UP000822688"/>
    </source>
</evidence>
<name>A0A8T0HQ81_CERPU</name>
<evidence type="ECO:0000256" key="1">
    <source>
        <dbReference type="SAM" id="SignalP"/>
    </source>
</evidence>
<feature type="signal peptide" evidence="1">
    <location>
        <begin position="1"/>
        <end position="24"/>
    </location>
</feature>
<proteinExistence type="predicted"/>
<keyword evidence="3" id="KW-1185">Reference proteome</keyword>
<evidence type="ECO:0008006" key="4">
    <source>
        <dbReference type="Google" id="ProtNLM"/>
    </source>
</evidence>
<dbReference type="EMBL" id="CM026426">
    <property type="protein sequence ID" value="KAG0573082.1"/>
    <property type="molecule type" value="Genomic_DNA"/>
</dbReference>
<dbReference type="Proteomes" id="UP000822688">
    <property type="component" value="Chromosome V"/>
</dbReference>
<organism evidence="2 3">
    <name type="scientific">Ceratodon purpureus</name>
    <name type="common">Fire moss</name>
    <name type="synonym">Dicranum purpureum</name>
    <dbReference type="NCBI Taxonomy" id="3225"/>
    <lineage>
        <taxon>Eukaryota</taxon>
        <taxon>Viridiplantae</taxon>
        <taxon>Streptophyta</taxon>
        <taxon>Embryophyta</taxon>
        <taxon>Bryophyta</taxon>
        <taxon>Bryophytina</taxon>
        <taxon>Bryopsida</taxon>
        <taxon>Dicranidae</taxon>
        <taxon>Pseudoditrichales</taxon>
        <taxon>Ditrichaceae</taxon>
        <taxon>Ceratodon</taxon>
    </lineage>
</organism>
<protein>
    <recommendedName>
        <fullName evidence="4">Secreted protein</fullName>
    </recommendedName>
</protein>
<keyword evidence="1" id="KW-0732">Signal</keyword>
<comment type="caution">
    <text evidence="2">The sequence shown here is derived from an EMBL/GenBank/DDBJ whole genome shotgun (WGS) entry which is preliminary data.</text>
</comment>
<dbReference type="AlphaFoldDB" id="A0A8T0HQ81"/>